<accession>A4CAD7</accession>
<dbReference type="SUPFAM" id="SSF52096">
    <property type="entry name" value="ClpP/crotonase"/>
    <property type="match status" value="1"/>
</dbReference>
<gene>
    <name evidence="2" type="ORF">PTD2_21057</name>
</gene>
<dbReference type="InterPro" id="IPR029045">
    <property type="entry name" value="ClpP/crotonase-like_dom_sf"/>
</dbReference>
<dbReference type="AlphaFoldDB" id="A4CAD7"/>
<dbReference type="EMBL" id="AAOH01000004">
    <property type="protein sequence ID" value="EAR28345.1"/>
    <property type="molecule type" value="Genomic_DNA"/>
</dbReference>
<dbReference type="eggNOG" id="COG0793">
    <property type="taxonomic scope" value="Bacteria"/>
</dbReference>
<dbReference type="PANTHER" id="PTHR11261:SF3">
    <property type="entry name" value="RETINOL-BINDING PROTEIN 3"/>
    <property type="match status" value="1"/>
</dbReference>
<dbReference type="Gene3D" id="3.90.226.10">
    <property type="entry name" value="2-enoyl-CoA Hydratase, Chain A, domain 1"/>
    <property type="match status" value="1"/>
</dbReference>
<dbReference type="STRING" id="87626.PTD2_21057"/>
<keyword evidence="3" id="KW-1185">Reference proteome</keyword>
<dbReference type="GO" id="GO:0006508">
    <property type="term" value="P:proteolysis"/>
    <property type="evidence" value="ECO:0007669"/>
    <property type="project" value="InterPro"/>
</dbReference>
<dbReference type="Proteomes" id="UP000006201">
    <property type="component" value="Unassembled WGS sequence"/>
</dbReference>
<dbReference type="CDD" id="cd07563">
    <property type="entry name" value="Peptidase_S41_IRBP"/>
    <property type="match status" value="1"/>
</dbReference>
<evidence type="ECO:0000259" key="1">
    <source>
        <dbReference type="SMART" id="SM00245"/>
    </source>
</evidence>
<dbReference type="PANTHER" id="PTHR11261">
    <property type="entry name" value="INTERPHOTORECEPTOR RETINOID-BINDING PROTEIN"/>
    <property type="match status" value="1"/>
</dbReference>
<feature type="domain" description="Tail specific protease" evidence="1">
    <location>
        <begin position="99"/>
        <end position="292"/>
    </location>
</feature>
<sequence length="333" mass="36822">MALLLIGAIGFNSEAIESLGTTTTVNSLIKTIEANYVQTEKVASINAQLLQLASDEDLTGFHHPAELATFLTAQLKVFDTHFAVQYQGKNSEKTEDSVKEGWFATLQRSNFGFNKVEILSGNVGYIDFWGFDAVTDESRATVKGLMQFVAHSDALIIDLRRNGGGDPQMVQLISSYFLPKKTHLNSFYSRATGALTEFWTFDSIEQMFGSDFPLYILISNKTFSAAEEFSYNFKQLKRATIIGQSSKGGANPWQWFELGDGFRAAIPVSMAVNPISKTNWEGVGVIPDINVASESALTHAYIQALTLLAKLKTNPYQLVEINQKLTELTTEKP</sequence>
<evidence type="ECO:0000313" key="2">
    <source>
        <dbReference type="EMBL" id="EAR28345.1"/>
    </source>
</evidence>
<evidence type="ECO:0000313" key="3">
    <source>
        <dbReference type="Proteomes" id="UP000006201"/>
    </source>
</evidence>
<protein>
    <recommendedName>
        <fullName evidence="1">Tail specific protease domain-containing protein</fullName>
    </recommendedName>
</protein>
<reference evidence="2 3" key="1">
    <citation type="submission" date="2006-02" db="EMBL/GenBank/DDBJ databases">
        <authorList>
            <person name="Moran M.A."/>
            <person name="Kjelleberg S."/>
            <person name="Egan S."/>
            <person name="Saunders N."/>
            <person name="Thomas T."/>
            <person name="Ferriera S."/>
            <person name="Johnson J."/>
            <person name="Kravitz S."/>
            <person name="Halpern A."/>
            <person name="Remington K."/>
            <person name="Beeson K."/>
            <person name="Tran B."/>
            <person name="Rogers Y.-H."/>
            <person name="Friedman R."/>
            <person name="Venter J.C."/>
        </authorList>
    </citation>
    <scope>NUCLEOTIDE SEQUENCE [LARGE SCALE GENOMIC DNA]</scope>
    <source>
        <strain evidence="2 3">D2</strain>
    </source>
</reference>
<dbReference type="HOGENOM" id="CLU_044498_0_0_6"/>
<dbReference type="GO" id="GO:0008236">
    <property type="term" value="F:serine-type peptidase activity"/>
    <property type="evidence" value="ECO:0007669"/>
    <property type="project" value="InterPro"/>
</dbReference>
<proteinExistence type="predicted"/>
<organism evidence="2 3">
    <name type="scientific">Pseudoalteromonas tunicata D2</name>
    <dbReference type="NCBI Taxonomy" id="87626"/>
    <lineage>
        <taxon>Bacteria</taxon>
        <taxon>Pseudomonadati</taxon>
        <taxon>Pseudomonadota</taxon>
        <taxon>Gammaproteobacteria</taxon>
        <taxon>Alteromonadales</taxon>
        <taxon>Pseudoalteromonadaceae</taxon>
        <taxon>Pseudoalteromonas</taxon>
    </lineage>
</organism>
<name>A4CAD7_9GAMM</name>
<dbReference type="SMART" id="SM00245">
    <property type="entry name" value="TSPc"/>
    <property type="match status" value="1"/>
</dbReference>
<dbReference type="InterPro" id="IPR005151">
    <property type="entry name" value="Tail-specific_protease"/>
</dbReference>
<dbReference type="Pfam" id="PF03572">
    <property type="entry name" value="Peptidase_S41"/>
    <property type="match status" value="1"/>
</dbReference>
<dbReference type="Gene3D" id="3.30.750.44">
    <property type="match status" value="1"/>
</dbReference>
<comment type="caution">
    <text evidence="2">The sequence shown here is derived from an EMBL/GenBank/DDBJ whole genome shotgun (WGS) entry which is preliminary data.</text>
</comment>